<evidence type="ECO:0000259" key="2">
    <source>
        <dbReference type="Pfam" id="PF00078"/>
    </source>
</evidence>
<dbReference type="InterPro" id="IPR041577">
    <property type="entry name" value="RT_RNaseH_2"/>
</dbReference>
<sequence>MIVFIDDILFYSRSEADHEKHLRLALQTLQEHQLYAKFSKCEFWLSEEPLKTVMEIRSFLGLAGYYRKFVQDFSKILTPLTHIMKKDVQFVWSTECQEIFDILKTKLSSALVLTIPSSDMTFVVFTDASLARLGGVLMPDPEGSSIFLTTVEGA</sequence>
<reference evidence="5" key="1">
    <citation type="journal article" date="2017" name="Nat. Commun.">
        <title>The asparagus genome sheds light on the origin and evolution of a young Y chromosome.</title>
        <authorList>
            <person name="Harkess A."/>
            <person name="Zhou J."/>
            <person name="Xu C."/>
            <person name="Bowers J.E."/>
            <person name="Van der Hulst R."/>
            <person name="Ayyampalayam S."/>
            <person name="Mercati F."/>
            <person name="Riccardi P."/>
            <person name="McKain M.R."/>
            <person name="Kakrana A."/>
            <person name="Tang H."/>
            <person name="Ray J."/>
            <person name="Groenendijk J."/>
            <person name="Arikit S."/>
            <person name="Mathioni S.M."/>
            <person name="Nakano M."/>
            <person name="Shan H."/>
            <person name="Telgmann-Rauber A."/>
            <person name="Kanno A."/>
            <person name="Yue Z."/>
            <person name="Chen H."/>
            <person name="Li W."/>
            <person name="Chen Y."/>
            <person name="Xu X."/>
            <person name="Zhang Y."/>
            <person name="Luo S."/>
            <person name="Chen H."/>
            <person name="Gao J."/>
            <person name="Mao Z."/>
            <person name="Pires J.C."/>
            <person name="Luo M."/>
            <person name="Kudrna D."/>
            <person name="Wing R.A."/>
            <person name="Meyers B.C."/>
            <person name="Yi K."/>
            <person name="Kong H."/>
            <person name="Lavrijsen P."/>
            <person name="Sunseri F."/>
            <person name="Falavigna A."/>
            <person name="Ye Y."/>
            <person name="Leebens-Mack J.H."/>
            <person name="Chen G."/>
        </authorList>
    </citation>
    <scope>NUCLEOTIDE SEQUENCE [LARGE SCALE GENOMIC DNA]</scope>
    <source>
        <strain evidence="5">cv. DH0086</strain>
    </source>
</reference>
<dbReference type="Pfam" id="PF17919">
    <property type="entry name" value="RT_RNaseH_2"/>
    <property type="match status" value="1"/>
</dbReference>
<accession>A0A5P1E278</accession>
<protein>
    <recommendedName>
        <fullName evidence="6">Reverse transcriptase domain-containing protein</fullName>
    </recommendedName>
</protein>
<evidence type="ECO:0000256" key="1">
    <source>
        <dbReference type="ARBA" id="ARBA00023268"/>
    </source>
</evidence>
<gene>
    <name evidence="4" type="ORF">A4U43_C10F12280</name>
</gene>
<evidence type="ECO:0000313" key="4">
    <source>
        <dbReference type="EMBL" id="ONK56742.1"/>
    </source>
</evidence>
<feature type="domain" description="Reverse transcriptase/retrotransposon-derived protein RNase H-like" evidence="3">
    <location>
        <begin position="92"/>
        <end position="139"/>
    </location>
</feature>
<dbReference type="PANTHER" id="PTHR37984:SF5">
    <property type="entry name" value="PROTEIN NYNRIN-LIKE"/>
    <property type="match status" value="1"/>
</dbReference>
<dbReference type="InterPro" id="IPR050951">
    <property type="entry name" value="Retrovirus_Pol_polyprotein"/>
</dbReference>
<dbReference type="InterPro" id="IPR000477">
    <property type="entry name" value="RT_dom"/>
</dbReference>
<keyword evidence="5" id="KW-1185">Reference proteome</keyword>
<dbReference type="EMBL" id="CM007390">
    <property type="protein sequence ID" value="ONK56742.1"/>
    <property type="molecule type" value="Genomic_DNA"/>
</dbReference>
<dbReference type="Gramene" id="ONK56742">
    <property type="protein sequence ID" value="ONK56742"/>
    <property type="gene ID" value="A4U43_C10F12280"/>
</dbReference>
<dbReference type="SUPFAM" id="SSF56672">
    <property type="entry name" value="DNA/RNA polymerases"/>
    <property type="match status" value="1"/>
</dbReference>
<dbReference type="PANTHER" id="PTHR37984">
    <property type="entry name" value="PROTEIN CBG26694"/>
    <property type="match status" value="1"/>
</dbReference>
<organism evidence="4 5">
    <name type="scientific">Asparagus officinalis</name>
    <name type="common">Garden asparagus</name>
    <dbReference type="NCBI Taxonomy" id="4686"/>
    <lineage>
        <taxon>Eukaryota</taxon>
        <taxon>Viridiplantae</taxon>
        <taxon>Streptophyta</taxon>
        <taxon>Embryophyta</taxon>
        <taxon>Tracheophyta</taxon>
        <taxon>Spermatophyta</taxon>
        <taxon>Magnoliopsida</taxon>
        <taxon>Liliopsida</taxon>
        <taxon>Asparagales</taxon>
        <taxon>Asparagaceae</taxon>
        <taxon>Asparagoideae</taxon>
        <taxon>Asparagus</taxon>
    </lineage>
</organism>
<name>A0A5P1E278_ASPOF</name>
<feature type="domain" description="Reverse transcriptase" evidence="2">
    <location>
        <begin position="1"/>
        <end position="53"/>
    </location>
</feature>
<dbReference type="FunFam" id="3.30.70.270:FF:000020">
    <property type="entry name" value="Transposon Tf2-6 polyprotein-like Protein"/>
    <property type="match status" value="1"/>
</dbReference>
<dbReference type="Gene3D" id="3.30.70.270">
    <property type="match status" value="1"/>
</dbReference>
<keyword evidence="1" id="KW-0511">Multifunctional enzyme</keyword>
<dbReference type="AlphaFoldDB" id="A0A5P1E278"/>
<proteinExistence type="predicted"/>
<dbReference type="Proteomes" id="UP000243459">
    <property type="component" value="Chromosome 10"/>
</dbReference>
<dbReference type="InterPro" id="IPR043128">
    <property type="entry name" value="Rev_trsase/Diguanyl_cyclase"/>
</dbReference>
<dbReference type="InterPro" id="IPR043502">
    <property type="entry name" value="DNA/RNA_pol_sf"/>
</dbReference>
<dbReference type="GO" id="GO:0003824">
    <property type="term" value="F:catalytic activity"/>
    <property type="evidence" value="ECO:0007669"/>
    <property type="project" value="UniProtKB-KW"/>
</dbReference>
<evidence type="ECO:0000259" key="3">
    <source>
        <dbReference type="Pfam" id="PF17919"/>
    </source>
</evidence>
<dbReference type="OMA" id="PLTHIMK"/>
<evidence type="ECO:0008006" key="6">
    <source>
        <dbReference type="Google" id="ProtNLM"/>
    </source>
</evidence>
<dbReference type="Pfam" id="PF00078">
    <property type="entry name" value="RVT_1"/>
    <property type="match status" value="1"/>
</dbReference>
<evidence type="ECO:0000313" key="5">
    <source>
        <dbReference type="Proteomes" id="UP000243459"/>
    </source>
</evidence>